<feature type="compositionally biased region" description="Basic residues" evidence="2">
    <location>
        <begin position="1288"/>
        <end position="1303"/>
    </location>
</feature>
<dbReference type="Proteomes" id="UP000033649">
    <property type="component" value="Unassembled WGS sequence"/>
</dbReference>
<evidence type="ECO:0000256" key="2">
    <source>
        <dbReference type="SAM" id="MobiDB-lite"/>
    </source>
</evidence>
<sequence length="1314" mass="146647">MAASAYSQVQVPKPKNWQDFEQGSSILWRKVLKDDSLNRFGRGGQEQHGMDMFGYRDADPSKIVGVQCKCNGHHKMPTEEEFRRDFEKALKWEPKLSEYFFTYTADDDGPLQTFAAKLTEEQRMLGRRIIVRAWGWGTIEQRLAEHECADAFDPNHSAVSKRQDLQNQEILATLGSIQATLSQTAIISTDATTGAANAADAQLDLEIDRYRDLMISGHPKSALKLLEVLKSSLTEANSGHVWFRVKANIGHCYLHMGDEQKASDLLADAVTHAPDDPKACANKVLSLILDSKNQEALDLALQELGKDGTSETLAAYAVQAAGNLDLEDPLSLIPERLRETPDVQQFHLANMRAQGGLDWVEVARAAAERWPGEETFRRNLAEGEIETIVTGQHSRTWRLDPSEKETVRRATDELIALWNQARQQEVPERQDNLALCVNAVVGLLLLADHQRAKEIIEQGLAAAGNDPDVLIRAAAVAVETGDRAYAKSLVPRLPQEGPGLLLRVQISAREADWKYLASLYGLGSLDTVPEPEVATVKAMVDSAHARVLAKRDPAGAEKFLIARIGDNVGAARPSVLLGQMADDLGLEKVARAAYDQAVAAITPESHIASRQMVANYASRRRDHSTVITLLDGFVDLTVPSDELDELSAAFAYQYPPKARGLGFFKELPEEIRQTERMAVLEGILHIHRQDIPSAEERFRTAVQLAPSKLHPLLMLAQVLLRQKKKPEVMQLVALLDPSQMTGTPLEHMQLAQLLGMAGRYDDAFEHGYQVLEDNKNDPSVNLKWLGLGLTHMPYLARLSDASVDVGMWTRLVSNDGQVNEFTIVDGPNRPADGRYAKDHSLAGAAIGHRAGETFTLTDGIGREREWTVEQVRHRYHHAYEDTAEHFNDRFPKEDGFWVIRTQDNDIQPLLDMVRRQGERAENILGLYNDNAVPLSFIVEIAGGSVITFAETLRVQGIDIDTCENTEPERWRAMAMIRAFKGRGAVLDTLTHWTLVGLDAVDVFQSVFGRLLVARSTQDDVQQLSDDGERFEGTERGGTAFFHKGQFHFDEMTPERELARAEALEKREASFASDFEVMPVHAPDDLDTDLVDHVNRGALDPIFLAKEHDMLLVSDDRRYRLVGKAMGVDGAWLQAVFYFARHNGMLSPDRYAQLTADLASLRHQSIAFEAGDVERLVALVTPETKYRIHAMASGLGTKNAGMASHIRVLRETIERLWEGGPTIYGKLATGLLIQNAIRHQPRYRSMVLSVAEGTLSRYIGGEEYFRNWKIGHFLIDSKPADRLSVTSGKRAKPKRRRGKERKRRDWLGHNGPPRP</sequence>
<name>A0A0F5FIX4_9HYPH</name>
<dbReference type="SUPFAM" id="SSF48452">
    <property type="entry name" value="TPR-like"/>
    <property type="match status" value="2"/>
</dbReference>
<dbReference type="RefSeq" id="WP_046103485.1">
    <property type="nucleotide sequence ID" value="NZ_JZEY01000054.1"/>
</dbReference>
<dbReference type="PATRIC" id="fig|429727.3.peg.344"/>
<dbReference type="InterPro" id="IPR048987">
    <property type="entry name" value="PIN-TPR-GreABC"/>
</dbReference>
<dbReference type="OrthoDB" id="7281435at2"/>
<dbReference type="PROSITE" id="PS50005">
    <property type="entry name" value="TPR"/>
    <property type="match status" value="1"/>
</dbReference>
<gene>
    <name evidence="4" type="ORF">VE26_01615</name>
</gene>
<proteinExistence type="predicted"/>
<evidence type="ECO:0000313" key="5">
    <source>
        <dbReference type="Proteomes" id="UP000033649"/>
    </source>
</evidence>
<dbReference type="STRING" id="429727.VE26_01615"/>
<keyword evidence="1" id="KW-0802">TPR repeat</keyword>
<comment type="caution">
    <text evidence="4">The sequence shown here is derived from an EMBL/GenBank/DDBJ whole genome shotgun (WGS) entry which is preliminary data.</text>
</comment>
<evidence type="ECO:0000256" key="1">
    <source>
        <dbReference type="PROSITE-ProRule" id="PRU00339"/>
    </source>
</evidence>
<keyword evidence="5" id="KW-1185">Reference proteome</keyword>
<dbReference type="SMART" id="SM00028">
    <property type="entry name" value="TPR"/>
    <property type="match status" value="3"/>
</dbReference>
<dbReference type="EMBL" id="JZEY01000054">
    <property type="protein sequence ID" value="KKB08796.1"/>
    <property type="molecule type" value="Genomic_DNA"/>
</dbReference>
<accession>A0A0F5FIX4</accession>
<dbReference type="InterPro" id="IPR019734">
    <property type="entry name" value="TPR_rpt"/>
</dbReference>
<dbReference type="Pfam" id="PF20698">
    <property type="entry name" value="PIN-TPR-GreABC"/>
    <property type="match status" value="1"/>
</dbReference>
<organism evidence="4 5">
    <name type="scientific">Devosia chinhatensis</name>
    <dbReference type="NCBI Taxonomy" id="429727"/>
    <lineage>
        <taxon>Bacteria</taxon>
        <taxon>Pseudomonadati</taxon>
        <taxon>Pseudomonadota</taxon>
        <taxon>Alphaproteobacteria</taxon>
        <taxon>Hyphomicrobiales</taxon>
        <taxon>Devosiaceae</taxon>
        <taxon>Devosia</taxon>
    </lineage>
</organism>
<feature type="domain" description="PIN" evidence="3">
    <location>
        <begin position="985"/>
        <end position="1124"/>
    </location>
</feature>
<dbReference type="Gene3D" id="1.25.40.10">
    <property type="entry name" value="Tetratricopeptide repeat domain"/>
    <property type="match status" value="2"/>
</dbReference>
<evidence type="ECO:0000259" key="3">
    <source>
        <dbReference type="Pfam" id="PF20698"/>
    </source>
</evidence>
<dbReference type="InterPro" id="IPR011990">
    <property type="entry name" value="TPR-like_helical_dom_sf"/>
</dbReference>
<reference evidence="4 5" key="1">
    <citation type="submission" date="2015-03" db="EMBL/GenBank/DDBJ databases">
        <authorList>
            <person name="Hassan Y."/>
            <person name="Lepp D."/>
            <person name="Li X.-Z."/>
            <person name="Zhou T."/>
        </authorList>
    </citation>
    <scope>NUCLEOTIDE SEQUENCE [LARGE SCALE GENOMIC DNA]</scope>
    <source>
        <strain evidence="4 5">IPL18</strain>
    </source>
</reference>
<feature type="region of interest" description="Disordered" evidence="2">
    <location>
        <begin position="1283"/>
        <end position="1314"/>
    </location>
</feature>
<evidence type="ECO:0000313" key="4">
    <source>
        <dbReference type="EMBL" id="KKB08796.1"/>
    </source>
</evidence>
<feature type="repeat" description="TPR" evidence="1">
    <location>
        <begin position="243"/>
        <end position="276"/>
    </location>
</feature>
<protein>
    <recommendedName>
        <fullName evidence="3">PIN domain-containing protein</fullName>
    </recommendedName>
</protein>